<keyword evidence="3" id="KW-1185">Reference proteome</keyword>
<comment type="caution">
    <text evidence="2">The sequence shown here is derived from an EMBL/GenBank/DDBJ whole genome shotgun (WGS) entry which is preliminary data.</text>
</comment>
<dbReference type="AlphaFoldDB" id="A0AA39ZNK6"/>
<reference evidence="2" key="1">
    <citation type="submission" date="2023-06" db="EMBL/GenBank/DDBJ databases">
        <title>Genome-scale phylogeny and comparative genomics of the fungal order Sordariales.</title>
        <authorList>
            <consortium name="Lawrence Berkeley National Laboratory"/>
            <person name="Hensen N."/>
            <person name="Bonometti L."/>
            <person name="Westerberg I."/>
            <person name="Brannstrom I.O."/>
            <person name="Guillou S."/>
            <person name="Cros-Aarteil S."/>
            <person name="Calhoun S."/>
            <person name="Haridas S."/>
            <person name="Kuo A."/>
            <person name="Mondo S."/>
            <person name="Pangilinan J."/>
            <person name="Riley R."/>
            <person name="Labutti K."/>
            <person name="Andreopoulos B."/>
            <person name="Lipzen A."/>
            <person name="Chen C."/>
            <person name="Yanf M."/>
            <person name="Daum C."/>
            <person name="Ng V."/>
            <person name="Clum A."/>
            <person name="Steindorff A."/>
            <person name="Ohm R."/>
            <person name="Martin F."/>
            <person name="Silar P."/>
            <person name="Natvig D."/>
            <person name="Lalanne C."/>
            <person name="Gautier V."/>
            <person name="Ament-Velasquez S.L."/>
            <person name="Kruys A."/>
            <person name="Hutchinson M.I."/>
            <person name="Powell A.J."/>
            <person name="Barry K."/>
            <person name="Miller A.N."/>
            <person name="Grigoriev I.V."/>
            <person name="Debuchy R."/>
            <person name="Gladieux P."/>
            <person name="Thoren M.H."/>
            <person name="Johannesson H."/>
        </authorList>
    </citation>
    <scope>NUCLEOTIDE SEQUENCE</scope>
    <source>
        <strain evidence="2">CBS 307.81</strain>
    </source>
</reference>
<name>A0AA39ZNK6_9PEZI</name>
<gene>
    <name evidence="2" type="ORF">QBC41DRAFT_1667</name>
</gene>
<dbReference type="Proteomes" id="UP001174997">
    <property type="component" value="Unassembled WGS sequence"/>
</dbReference>
<accession>A0AA39ZNK6</accession>
<proteinExistence type="predicted"/>
<evidence type="ECO:0000256" key="1">
    <source>
        <dbReference type="SAM" id="MobiDB-lite"/>
    </source>
</evidence>
<dbReference type="EMBL" id="JAULSY010000001">
    <property type="protein sequence ID" value="KAK0674509.1"/>
    <property type="molecule type" value="Genomic_DNA"/>
</dbReference>
<protein>
    <submittedName>
        <fullName evidence="2">Uncharacterized protein</fullName>
    </submittedName>
</protein>
<evidence type="ECO:0000313" key="2">
    <source>
        <dbReference type="EMBL" id="KAK0674509.1"/>
    </source>
</evidence>
<feature type="compositionally biased region" description="Low complexity" evidence="1">
    <location>
        <begin position="259"/>
        <end position="276"/>
    </location>
</feature>
<sequence length="295" mass="33479">MAGPGPDADEINDFLRTYTSSDYTGYGSYQFGVDTPRFPDIANSDLIDDSESAYSYSDAQSYTTTPTIASRAHSHTTTSTMQSSKSSVFSHQNSWDYQSSMGKTSIASGRRTLGAQPAAASIVNPTHHAGELWCEFSALQGCTATFRLDDEYSWIQHHIWHLRDVYPFRSKCWFCDDFQFVARNSDDDLYPTFYDRMQHIRTHISQDGKTSRQARPDFHVVDHMYQQRLISEEAYQEARMRFDELPPAYRIPGMPGAAPPSSSSSLSRPARSTSTRYRMDDGGRYSRSSGHRSRR</sequence>
<organism evidence="2 3">
    <name type="scientific">Cercophora samala</name>
    <dbReference type="NCBI Taxonomy" id="330535"/>
    <lineage>
        <taxon>Eukaryota</taxon>
        <taxon>Fungi</taxon>
        <taxon>Dikarya</taxon>
        <taxon>Ascomycota</taxon>
        <taxon>Pezizomycotina</taxon>
        <taxon>Sordariomycetes</taxon>
        <taxon>Sordariomycetidae</taxon>
        <taxon>Sordariales</taxon>
        <taxon>Lasiosphaeriaceae</taxon>
        <taxon>Cercophora</taxon>
    </lineage>
</organism>
<feature type="region of interest" description="Disordered" evidence="1">
    <location>
        <begin position="251"/>
        <end position="295"/>
    </location>
</feature>
<evidence type="ECO:0000313" key="3">
    <source>
        <dbReference type="Proteomes" id="UP001174997"/>
    </source>
</evidence>